<dbReference type="NCBIfam" id="TIGR00180">
    <property type="entry name" value="parB_part"/>
    <property type="match status" value="1"/>
</dbReference>
<dbReference type="GO" id="GO:0003677">
    <property type="term" value="F:DNA binding"/>
    <property type="evidence" value="ECO:0007669"/>
    <property type="project" value="InterPro"/>
</dbReference>
<evidence type="ECO:0000256" key="1">
    <source>
        <dbReference type="ARBA" id="ARBA00006295"/>
    </source>
</evidence>
<comment type="caution">
    <text evidence="3">The sequence shown here is derived from an EMBL/GenBank/DDBJ whole genome shotgun (WGS) entry which is preliminary data.</text>
</comment>
<evidence type="ECO:0000259" key="2">
    <source>
        <dbReference type="SMART" id="SM00470"/>
    </source>
</evidence>
<dbReference type="OrthoDB" id="248048at2"/>
<dbReference type="InterPro" id="IPR003115">
    <property type="entry name" value="ParB_N"/>
</dbReference>
<feature type="domain" description="ParB-like N-terminal" evidence="2">
    <location>
        <begin position="9"/>
        <end position="97"/>
    </location>
</feature>
<reference evidence="3 4" key="1">
    <citation type="submission" date="2019-12" db="EMBL/GenBank/DDBJ databases">
        <title>Genomic-based taxomic classification of the family Erythrobacteraceae.</title>
        <authorList>
            <person name="Xu L."/>
        </authorList>
    </citation>
    <scope>NUCLEOTIDE SEQUENCE [LARGE SCALE GENOMIC DNA]</scope>
    <source>
        <strain evidence="3 4">DSM 18604</strain>
    </source>
</reference>
<accession>A0A845AIJ7</accession>
<dbReference type="GO" id="GO:0007059">
    <property type="term" value="P:chromosome segregation"/>
    <property type="evidence" value="ECO:0007669"/>
    <property type="project" value="TreeGrafter"/>
</dbReference>
<protein>
    <submittedName>
        <fullName evidence="3">ParB/RepB/Spo0J family partition protein</fullName>
    </submittedName>
</protein>
<name>A0A845AIJ7_9SPHN</name>
<proteinExistence type="inferred from homology"/>
<dbReference type="SUPFAM" id="SSF109709">
    <property type="entry name" value="KorB DNA-binding domain-like"/>
    <property type="match status" value="1"/>
</dbReference>
<dbReference type="Gene3D" id="1.10.10.2830">
    <property type="match status" value="1"/>
</dbReference>
<dbReference type="Proteomes" id="UP000460561">
    <property type="component" value="Unassembled WGS sequence"/>
</dbReference>
<dbReference type="InterPro" id="IPR004437">
    <property type="entry name" value="ParB/RepB/Spo0J"/>
</dbReference>
<evidence type="ECO:0000313" key="3">
    <source>
        <dbReference type="EMBL" id="MXP26928.1"/>
    </source>
</evidence>
<dbReference type="Gene3D" id="3.90.1530.30">
    <property type="match status" value="1"/>
</dbReference>
<dbReference type="InterPro" id="IPR011111">
    <property type="entry name" value="Plasmid_RepB"/>
</dbReference>
<dbReference type="SMART" id="SM00470">
    <property type="entry name" value="ParB"/>
    <property type="match status" value="1"/>
</dbReference>
<sequence length="294" mass="32534">MSAEPPEIRQVPIDLITVLNPRARNKRVFQELVDSIAALGLKKPITVSQRPGKNRYDLVCGQGRLEAFIALGAAEIPAIIVEASEEDCFVMSLVENLARRQHSPLELVHGIGALAERGYSHAEIAEKVGFSADYVAAICVLLERGEEKLINAVERGTIPHSIAIEIARAKEGEVQNALAEAYEQNKLPGNQVLTIRQIIEQRKVSGKQIHRGSGKDLRKRSVSSESLIRSYQRETERQKLLIKRASLARSRLLFVTNAMRRLLADDHFVTLMRAEGLTTLPEPLADRIGAVPTS</sequence>
<dbReference type="GO" id="GO:0005694">
    <property type="term" value="C:chromosome"/>
    <property type="evidence" value="ECO:0007669"/>
    <property type="project" value="TreeGrafter"/>
</dbReference>
<dbReference type="SUPFAM" id="SSF110849">
    <property type="entry name" value="ParB/Sulfiredoxin"/>
    <property type="match status" value="1"/>
</dbReference>
<comment type="similarity">
    <text evidence="1">Belongs to the ParB family.</text>
</comment>
<dbReference type="PANTHER" id="PTHR33375:SF1">
    <property type="entry name" value="CHROMOSOME-PARTITIONING PROTEIN PARB-RELATED"/>
    <property type="match status" value="1"/>
</dbReference>
<dbReference type="AlphaFoldDB" id="A0A845AIJ7"/>
<dbReference type="InterPro" id="IPR036086">
    <property type="entry name" value="ParB/Sulfiredoxin_sf"/>
</dbReference>
<dbReference type="Pfam" id="PF02195">
    <property type="entry name" value="ParB_N"/>
    <property type="match status" value="1"/>
</dbReference>
<evidence type="ECO:0000313" key="4">
    <source>
        <dbReference type="Proteomes" id="UP000460561"/>
    </source>
</evidence>
<dbReference type="EMBL" id="WTYQ01000005">
    <property type="protein sequence ID" value="MXP26928.1"/>
    <property type="molecule type" value="Genomic_DNA"/>
</dbReference>
<dbReference type="RefSeq" id="WP_160740133.1">
    <property type="nucleotide sequence ID" value="NZ_WTYQ01000005.1"/>
</dbReference>
<keyword evidence="4" id="KW-1185">Reference proteome</keyword>
<gene>
    <name evidence="3" type="ORF">GRI39_12885</name>
</gene>
<dbReference type="InterPro" id="IPR050336">
    <property type="entry name" value="Chromosome_partition/occlusion"/>
</dbReference>
<organism evidence="3 4">
    <name type="scientific">Altericroceibacterium indicum</name>
    <dbReference type="NCBI Taxonomy" id="374177"/>
    <lineage>
        <taxon>Bacteria</taxon>
        <taxon>Pseudomonadati</taxon>
        <taxon>Pseudomonadota</taxon>
        <taxon>Alphaproteobacteria</taxon>
        <taxon>Sphingomonadales</taxon>
        <taxon>Erythrobacteraceae</taxon>
        <taxon>Altericroceibacterium</taxon>
    </lineage>
</organism>
<dbReference type="Pfam" id="PF07506">
    <property type="entry name" value="RepB"/>
    <property type="match status" value="1"/>
</dbReference>
<dbReference type="CDD" id="cd16411">
    <property type="entry name" value="ParB_N_like"/>
    <property type="match status" value="1"/>
</dbReference>
<dbReference type="PANTHER" id="PTHR33375">
    <property type="entry name" value="CHROMOSOME-PARTITIONING PROTEIN PARB-RELATED"/>
    <property type="match status" value="1"/>
</dbReference>